<protein>
    <submittedName>
        <fullName evidence="7">Amino acid/polyamine transporter</fullName>
    </submittedName>
</protein>
<feature type="non-terminal residue" evidence="7">
    <location>
        <position position="1"/>
    </location>
</feature>
<dbReference type="PANTHER" id="PTHR22950:SF652">
    <property type="entry name" value="TRANSMEMBRANE AMINO ACID TRANSPORTER FAMILY PROTEIN"/>
    <property type="match status" value="1"/>
</dbReference>
<dbReference type="InterPro" id="IPR013057">
    <property type="entry name" value="AA_transpt_TM"/>
</dbReference>
<dbReference type="GO" id="GO:0003333">
    <property type="term" value="P:amino acid transmembrane transport"/>
    <property type="evidence" value="ECO:0000318"/>
    <property type="project" value="GO_Central"/>
</dbReference>
<evidence type="ECO:0000313" key="7">
    <source>
        <dbReference type="EMBL" id="EED91244.1"/>
    </source>
</evidence>
<dbReference type="GO" id="GO:0015179">
    <property type="term" value="F:L-amino acid transmembrane transporter activity"/>
    <property type="evidence" value="ECO:0000318"/>
    <property type="project" value="GO_Central"/>
</dbReference>
<feature type="transmembrane region" description="Helical" evidence="5">
    <location>
        <begin position="92"/>
        <end position="112"/>
    </location>
</feature>
<feature type="domain" description="Amino acid transporter transmembrane" evidence="6">
    <location>
        <begin position="2"/>
        <end position="291"/>
    </location>
</feature>
<evidence type="ECO:0000256" key="4">
    <source>
        <dbReference type="ARBA" id="ARBA00023136"/>
    </source>
</evidence>
<feature type="transmembrane region" description="Helical" evidence="5">
    <location>
        <begin position="132"/>
        <end position="148"/>
    </location>
</feature>
<dbReference type="HOGENOM" id="CLU_032959_0_0_1"/>
<reference evidence="7 8" key="2">
    <citation type="journal article" date="2008" name="Nature">
        <title>The Phaeodactylum genome reveals the evolutionary history of diatom genomes.</title>
        <authorList>
            <person name="Bowler C."/>
            <person name="Allen A.E."/>
            <person name="Badger J.H."/>
            <person name="Grimwood J."/>
            <person name="Jabbari K."/>
            <person name="Kuo A."/>
            <person name="Maheswari U."/>
            <person name="Martens C."/>
            <person name="Maumus F."/>
            <person name="Otillar R.P."/>
            <person name="Rayko E."/>
            <person name="Salamov A."/>
            <person name="Vandepoele K."/>
            <person name="Beszteri B."/>
            <person name="Gruber A."/>
            <person name="Heijde M."/>
            <person name="Katinka M."/>
            <person name="Mock T."/>
            <person name="Valentin K."/>
            <person name="Verret F."/>
            <person name="Berges J.A."/>
            <person name="Brownlee C."/>
            <person name="Cadoret J.P."/>
            <person name="Chiovitti A."/>
            <person name="Choi C.J."/>
            <person name="Coesel S."/>
            <person name="De Martino A."/>
            <person name="Detter J.C."/>
            <person name="Durkin C."/>
            <person name="Falciatore A."/>
            <person name="Fournet J."/>
            <person name="Haruta M."/>
            <person name="Huysman M.J."/>
            <person name="Jenkins B.D."/>
            <person name="Jiroutova K."/>
            <person name="Jorgensen R.E."/>
            <person name="Joubert Y."/>
            <person name="Kaplan A."/>
            <person name="Kroger N."/>
            <person name="Kroth P.G."/>
            <person name="La Roche J."/>
            <person name="Lindquist E."/>
            <person name="Lommer M."/>
            <person name="Martin-Jezequel V."/>
            <person name="Lopez P.J."/>
            <person name="Lucas S."/>
            <person name="Mangogna M."/>
            <person name="McGinnis K."/>
            <person name="Medlin L.K."/>
            <person name="Montsant A."/>
            <person name="Oudot-Le Secq M.P."/>
            <person name="Napoli C."/>
            <person name="Obornik M."/>
            <person name="Parker M.S."/>
            <person name="Petit J.L."/>
            <person name="Porcel B.M."/>
            <person name="Poulsen N."/>
            <person name="Robison M."/>
            <person name="Rychlewski L."/>
            <person name="Rynearson T.A."/>
            <person name="Schmutz J."/>
            <person name="Shapiro H."/>
            <person name="Siaut M."/>
            <person name="Stanley M."/>
            <person name="Sussman M.R."/>
            <person name="Taylor A.R."/>
            <person name="Vardi A."/>
            <person name="von Dassow P."/>
            <person name="Vyverman W."/>
            <person name="Willis A."/>
            <person name="Wyrwicz L.S."/>
            <person name="Rokhsar D.S."/>
            <person name="Weissenbach J."/>
            <person name="Armbrust E.V."/>
            <person name="Green B.R."/>
            <person name="Van de Peer Y."/>
            <person name="Grigoriev I.V."/>
        </authorList>
    </citation>
    <scope>NUCLEOTIDE SEQUENCE [LARGE SCALE GENOMIC DNA]</scope>
    <source>
        <strain evidence="7 8">CCMP1335</strain>
    </source>
</reference>
<evidence type="ECO:0000256" key="1">
    <source>
        <dbReference type="ARBA" id="ARBA00004141"/>
    </source>
</evidence>
<feature type="transmembrane region" description="Helical" evidence="5">
    <location>
        <begin position="270"/>
        <end position="291"/>
    </location>
</feature>
<keyword evidence="2 5" id="KW-0812">Transmembrane</keyword>
<dbReference type="PaxDb" id="35128-Thaps262936"/>
<feature type="non-terminal residue" evidence="7">
    <location>
        <position position="296"/>
    </location>
</feature>
<dbReference type="EMBL" id="CM000643">
    <property type="protein sequence ID" value="EED91244.1"/>
    <property type="molecule type" value="Genomic_DNA"/>
</dbReference>
<gene>
    <name evidence="7" type="ORF">THAPSDRAFT_262936</name>
</gene>
<dbReference type="PANTHER" id="PTHR22950">
    <property type="entry name" value="AMINO ACID TRANSPORTER"/>
    <property type="match status" value="1"/>
</dbReference>
<feature type="transmembrane region" description="Helical" evidence="5">
    <location>
        <begin position="153"/>
        <end position="174"/>
    </location>
</feature>
<evidence type="ECO:0000256" key="3">
    <source>
        <dbReference type="ARBA" id="ARBA00022989"/>
    </source>
</evidence>
<feature type="transmembrane region" description="Helical" evidence="5">
    <location>
        <begin position="194"/>
        <end position="211"/>
    </location>
</feature>
<dbReference type="InParanoid" id="B8C669"/>
<evidence type="ECO:0000313" key="8">
    <source>
        <dbReference type="Proteomes" id="UP000001449"/>
    </source>
</evidence>
<dbReference type="RefSeq" id="XP_002291137.1">
    <property type="nucleotide sequence ID" value="XM_002291101.1"/>
</dbReference>
<organism evidence="7 8">
    <name type="scientific">Thalassiosira pseudonana</name>
    <name type="common">Marine diatom</name>
    <name type="synonym">Cyclotella nana</name>
    <dbReference type="NCBI Taxonomy" id="35128"/>
    <lineage>
        <taxon>Eukaryota</taxon>
        <taxon>Sar</taxon>
        <taxon>Stramenopiles</taxon>
        <taxon>Ochrophyta</taxon>
        <taxon>Bacillariophyta</taxon>
        <taxon>Coscinodiscophyceae</taxon>
        <taxon>Thalassiosirophycidae</taxon>
        <taxon>Thalassiosirales</taxon>
        <taxon>Thalassiosiraceae</taxon>
        <taxon>Thalassiosira</taxon>
    </lineage>
</organism>
<evidence type="ECO:0000256" key="2">
    <source>
        <dbReference type="ARBA" id="ARBA00022692"/>
    </source>
</evidence>
<name>B8C669_THAPS</name>
<feature type="transmembrane region" description="Helical" evidence="5">
    <location>
        <begin position="37"/>
        <end position="58"/>
    </location>
</feature>
<reference evidence="7 8" key="1">
    <citation type="journal article" date="2004" name="Science">
        <title>The genome of the diatom Thalassiosira pseudonana: ecology, evolution, and metabolism.</title>
        <authorList>
            <person name="Armbrust E.V."/>
            <person name="Berges J.A."/>
            <person name="Bowler C."/>
            <person name="Green B.R."/>
            <person name="Martinez D."/>
            <person name="Putnam N.H."/>
            <person name="Zhou S."/>
            <person name="Allen A.E."/>
            <person name="Apt K.E."/>
            <person name="Bechner M."/>
            <person name="Brzezinski M.A."/>
            <person name="Chaal B.K."/>
            <person name="Chiovitti A."/>
            <person name="Davis A.K."/>
            <person name="Demarest M.S."/>
            <person name="Detter J.C."/>
            <person name="Glavina T."/>
            <person name="Goodstein D."/>
            <person name="Hadi M.Z."/>
            <person name="Hellsten U."/>
            <person name="Hildebrand M."/>
            <person name="Jenkins B.D."/>
            <person name="Jurka J."/>
            <person name="Kapitonov V.V."/>
            <person name="Kroger N."/>
            <person name="Lau W.W."/>
            <person name="Lane T.W."/>
            <person name="Larimer F.W."/>
            <person name="Lippmeier J.C."/>
            <person name="Lucas S."/>
            <person name="Medina M."/>
            <person name="Montsant A."/>
            <person name="Obornik M."/>
            <person name="Parker M.S."/>
            <person name="Palenik B."/>
            <person name="Pazour G.J."/>
            <person name="Richardson P.M."/>
            <person name="Rynearson T.A."/>
            <person name="Saito M.A."/>
            <person name="Schwartz D.C."/>
            <person name="Thamatrakoln K."/>
            <person name="Valentin K."/>
            <person name="Vardi A."/>
            <person name="Wilkerson F.P."/>
            <person name="Rokhsar D.S."/>
        </authorList>
    </citation>
    <scope>NUCLEOTIDE SEQUENCE [LARGE SCALE GENOMIC DNA]</scope>
    <source>
        <strain evidence="7 8">CCMP1335</strain>
    </source>
</reference>
<dbReference type="KEGG" id="tps:THAPSDRAFT_262936"/>
<dbReference type="eggNOG" id="KOG1305">
    <property type="taxonomic scope" value="Eukaryota"/>
</dbReference>
<dbReference type="Pfam" id="PF01490">
    <property type="entry name" value="Aa_trans"/>
    <property type="match status" value="1"/>
</dbReference>
<proteinExistence type="predicted"/>
<dbReference type="Proteomes" id="UP000001449">
    <property type="component" value="Chromosome 6"/>
</dbReference>
<keyword evidence="4 5" id="KW-0472">Membrane</keyword>
<dbReference type="GeneID" id="7453267"/>
<dbReference type="OMA" id="FCHYNAP"/>
<evidence type="ECO:0000259" key="6">
    <source>
        <dbReference type="Pfam" id="PF01490"/>
    </source>
</evidence>
<dbReference type="AlphaFoldDB" id="B8C669"/>
<keyword evidence="8" id="KW-1185">Reference proteome</keyword>
<dbReference type="GO" id="GO:0016020">
    <property type="term" value="C:membrane"/>
    <property type="evidence" value="ECO:0000318"/>
    <property type="project" value="GO_Central"/>
</dbReference>
<evidence type="ECO:0000256" key="5">
    <source>
        <dbReference type="SAM" id="Phobius"/>
    </source>
</evidence>
<comment type="subcellular location">
    <subcellularLocation>
        <location evidence="1">Membrane</location>
        <topology evidence="1">Multi-pass membrane protein</topology>
    </subcellularLocation>
</comment>
<accession>B8C669</accession>
<dbReference type="STRING" id="35128.B8C669"/>
<keyword evidence="3 5" id="KW-1133">Transmembrane helix</keyword>
<feature type="transmembrane region" description="Helical" evidence="5">
    <location>
        <begin position="232"/>
        <end position="250"/>
    </location>
</feature>
<sequence length="296" mass="32311">SSMSNEMFNLVKNLVGAGAFAIPSGFASLAGGSMSKSVMIPAAAIILIMATIFVYYFILVGRLCRMTRAASYKEAFDTSAGRASAVWRRLTFLVPLSVILMAGLGNLAYSMILADTTRSLLARVGYEVSRTSSLMYITIFVLLPLCLVKKLSVLAPFSALGTGGIVFTLAVMALRCFDGTYDSQRDGRFLDVSVIVFATAVPFTFFCHYNAPRYYIELRQNTIPRFSHVANVSFGISALVYFAIGAFGYYTFGDNTNGFILNNYSTKDELATLCRFAIAIALIFTYPLPFIGTRDA</sequence>